<dbReference type="SUPFAM" id="SSF49464">
    <property type="entry name" value="Carboxypeptidase regulatory domain-like"/>
    <property type="match status" value="1"/>
</dbReference>
<sequence length="1086" mass="120625">MKQRYVLLIVLFTICTLGAFAQQTVTGYVFTADNSEPILGATVMATGTKIGAATDINGKFTLTNVPNTARSVVVSYVGMKSQTVTIKPNMNIYLEPDARSLDEVVVQVAYGSAKKSTLTGAVSQVGTEHIELRPVSSVTSALEGTTSGVQINSTYGQPGSNPAVRIRGFGTVNGSSAPLYVLDGVPFSGDIFELNPADIESMTVLKDAASSALYGNRASNGVILITTKKGKSNKLSVNLRVSQGTYTRGIPEYKLLSPQEFMEVSWQNLRNSRMTDKKVTAAKAGEYATKNLIADALYLNIFNKANDALFDANGKLVADAQILPGYAEDLDWYDATIRRGARQEYSLSANAAGDKSDYYFSVGYLKENGYVVGSDFKRLTGRANMNLRPKKWFTTGFSLNGSYQKSNLADNGSGSFKNPFMYSRTIAPIYPVHLHNADGSYRLDALGNLQYDPGSYTNDNGDVVLTRNQFGDRHVAWENELDKDRIVRNTLEATFYTEFKFLKDFTFTLKGQTSMRNNVNDTFDNPTIGNGKGNNGRASQSLNRYREYTFQQQLNWNREFDKHTISALLGHENYYWYHKYAHGRKSNIKVPGQDNFSNFSAIISLSGYEEDYATESYLGRVRYNYDDKYTAEVSFRRDGSSRFAKAVRWGNFGSVGASWMVSREDFMKPVKWVNSLKLRADYGLVGNDAGSGLYSYLTVYGAAQNNNKGAFYLTQLGNDELKWETGASFGFGVDARLFDRWNLSVEYFNRRNRDLLFNVYMPQSAGATDSDASLPSITRNLGTIENQGFEINTDVDIYKNKNWTVNFATNASFVKNKVISLPEQNKDGILSGAYKIVEGRSRYEFYTYTFVGVDQLTGNSLYKVNTENNHYTRSDGTVVGNTSGTDITANVTEINGEYFVKGTTYAQREFHGSAIPKMYGSFTTTVRWKSLAFSALCTYALGGKVYDSTYSSLMSTSTGPTNYSADILNSWREAPVGMTATSADRIWYGGIPQINSSTNKDNNAVSSRWITNGNYFVVKNVNLSYQLPQKWVRAIDLDNVRLSFSAENLLSLSSRRGLNPQQAFSGMLDNYAVTPRVFIVGLEVKF</sequence>
<evidence type="ECO:0000256" key="8">
    <source>
        <dbReference type="PROSITE-ProRule" id="PRU01360"/>
    </source>
</evidence>
<dbReference type="InterPro" id="IPR023997">
    <property type="entry name" value="TonB-dep_OMP_SusC/RagA_CS"/>
</dbReference>
<evidence type="ECO:0000256" key="4">
    <source>
        <dbReference type="ARBA" id="ARBA00022692"/>
    </source>
</evidence>
<dbReference type="InterPro" id="IPR036942">
    <property type="entry name" value="Beta-barrel_TonB_sf"/>
</dbReference>
<evidence type="ECO:0000313" key="11">
    <source>
        <dbReference type="EMBL" id="PXX22817.1"/>
    </source>
</evidence>
<comment type="caution">
    <text evidence="11">The sequence shown here is derived from an EMBL/GenBank/DDBJ whole genome shotgun (WGS) entry which is preliminary data.</text>
</comment>
<dbReference type="InterPro" id="IPR039426">
    <property type="entry name" value="TonB-dep_rcpt-like"/>
</dbReference>
<keyword evidence="2 8" id="KW-0813">Transport</keyword>
<evidence type="ECO:0000256" key="7">
    <source>
        <dbReference type="ARBA" id="ARBA00023237"/>
    </source>
</evidence>
<dbReference type="InterPro" id="IPR037066">
    <property type="entry name" value="Plug_dom_sf"/>
</dbReference>
<dbReference type="GO" id="GO:0009279">
    <property type="term" value="C:cell outer membrane"/>
    <property type="evidence" value="ECO:0007669"/>
    <property type="project" value="UniProtKB-SubCell"/>
</dbReference>
<dbReference type="PROSITE" id="PS52016">
    <property type="entry name" value="TONB_DEPENDENT_REC_3"/>
    <property type="match status" value="1"/>
</dbReference>
<dbReference type="GO" id="GO:0044718">
    <property type="term" value="P:siderophore transmembrane transport"/>
    <property type="evidence" value="ECO:0007669"/>
    <property type="project" value="TreeGrafter"/>
</dbReference>
<dbReference type="SUPFAM" id="SSF56935">
    <property type="entry name" value="Porins"/>
    <property type="match status" value="1"/>
</dbReference>
<accession>A0A318I5L2</accession>
<dbReference type="Pfam" id="PF13715">
    <property type="entry name" value="CarbopepD_reg_2"/>
    <property type="match status" value="1"/>
</dbReference>
<reference evidence="11 12" key="1">
    <citation type="submission" date="2018-05" db="EMBL/GenBank/DDBJ databases">
        <title>Genomic Encyclopedia of Type Strains, Phase I: the one thousand microbial genomes (KMG-I) project.</title>
        <authorList>
            <person name="Kyrpides N."/>
        </authorList>
    </citation>
    <scope>NUCLEOTIDE SEQUENCE [LARGE SCALE GENOMIC DNA]</scope>
    <source>
        <strain evidence="11 12">DSM 15611</strain>
    </source>
</reference>
<dbReference type="RefSeq" id="WP_244912911.1">
    <property type="nucleotide sequence ID" value="NZ_QJJX01000009.1"/>
</dbReference>
<feature type="signal peptide" evidence="9">
    <location>
        <begin position="1"/>
        <end position="21"/>
    </location>
</feature>
<comment type="similarity">
    <text evidence="8">Belongs to the TonB-dependent receptor family.</text>
</comment>
<dbReference type="NCBIfam" id="TIGR04057">
    <property type="entry name" value="SusC_RagA_signa"/>
    <property type="match status" value="1"/>
</dbReference>
<dbReference type="InterPro" id="IPR023996">
    <property type="entry name" value="TonB-dep_OMP_SusC/RagA"/>
</dbReference>
<evidence type="ECO:0000259" key="10">
    <source>
        <dbReference type="Pfam" id="PF07715"/>
    </source>
</evidence>
<protein>
    <submittedName>
        <fullName evidence="11">TonB-linked SusC/RagA family outer membrane protein</fullName>
    </submittedName>
</protein>
<dbReference type="InterPro" id="IPR012910">
    <property type="entry name" value="Plug_dom"/>
</dbReference>
<dbReference type="EMBL" id="QJJX01000009">
    <property type="protein sequence ID" value="PXX22817.1"/>
    <property type="molecule type" value="Genomic_DNA"/>
</dbReference>
<gene>
    <name evidence="11" type="ORF">EJ73_01095</name>
</gene>
<dbReference type="Gene3D" id="2.60.40.1120">
    <property type="entry name" value="Carboxypeptidase-like, regulatory domain"/>
    <property type="match status" value="1"/>
</dbReference>
<dbReference type="GO" id="GO:0015344">
    <property type="term" value="F:siderophore uptake transmembrane transporter activity"/>
    <property type="evidence" value="ECO:0007669"/>
    <property type="project" value="TreeGrafter"/>
</dbReference>
<dbReference type="Proteomes" id="UP000248314">
    <property type="component" value="Unassembled WGS sequence"/>
</dbReference>
<keyword evidence="3 8" id="KW-1134">Transmembrane beta strand</keyword>
<dbReference type="AlphaFoldDB" id="A0A318I5L2"/>
<dbReference type="NCBIfam" id="TIGR04056">
    <property type="entry name" value="OMP_RagA_SusC"/>
    <property type="match status" value="1"/>
</dbReference>
<evidence type="ECO:0000256" key="3">
    <source>
        <dbReference type="ARBA" id="ARBA00022452"/>
    </source>
</evidence>
<evidence type="ECO:0000256" key="2">
    <source>
        <dbReference type="ARBA" id="ARBA00022448"/>
    </source>
</evidence>
<keyword evidence="6 8" id="KW-0472">Membrane</keyword>
<evidence type="ECO:0000256" key="6">
    <source>
        <dbReference type="ARBA" id="ARBA00023136"/>
    </source>
</evidence>
<proteinExistence type="inferred from homology"/>
<dbReference type="PANTHER" id="PTHR30069">
    <property type="entry name" value="TONB-DEPENDENT OUTER MEMBRANE RECEPTOR"/>
    <property type="match status" value="1"/>
</dbReference>
<keyword evidence="5 9" id="KW-0732">Signal</keyword>
<feature type="domain" description="TonB-dependent receptor plug" evidence="10">
    <location>
        <begin position="115"/>
        <end position="222"/>
    </location>
</feature>
<dbReference type="PANTHER" id="PTHR30069:SF29">
    <property type="entry name" value="HEMOGLOBIN AND HEMOGLOBIN-HAPTOGLOBIN-BINDING PROTEIN 1-RELATED"/>
    <property type="match status" value="1"/>
</dbReference>
<dbReference type="InterPro" id="IPR008969">
    <property type="entry name" value="CarboxyPept-like_regulatory"/>
</dbReference>
<keyword evidence="12" id="KW-1185">Reference proteome</keyword>
<evidence type="ECO:0000256" key="1">
    <source>
        <dbReference type="ARBA" id="ARBA00004571"/>
    </source>
</evidence>
<evidence type="ECO:0000256" key="5">
    <source>
        <dbReference type="ARBA" id="ARBA00022729"/>
    </source>
</evidence>
<organism evidence="11 12">
    <name type="scientific">Hoylesella shahii DSM 15611 = JCM 12083</name>
    <dbReference type="NCBI Taxonomy" id="1122991"/>
    <lineage>
        <taxon>Bacteria</taxon>
        <taxon>Pseudomonadati</taxon>
        <taxon>Bacteroidota</taxon>
        <taxon>Bacteroidia</taxon>
        <taxon>Bacteroidales</taxon>
        <taxon>Prevotellaceae</taxon>
        <taxon>Hoylesella</taxon>
    </lineage>
</organism>
<evidence type="ECO:0000313" key="12">
    <source>
        <dbReference type="Proteomes" id="UP000248314"/>
    </source>
</evidence>
<keyword evidence="4 8" id="KW-0812">Transmembrane</keyword>
<evidence type="ECO:0000256" key="9">
    <source>
        <dbReference type="SAM" id="SignalP"/>
    </source>
</evidence>
<comment type="subcellular location">
    <subcellularLocation>
        <location evidence="1 8">Cell outer membrane</location>
        <topology evidence="1 8">Multi-pass membrane protein</topology>
    </subcellularLocation>
</comment>
<dbReference type="Gene3D" id="2.170.130.10">
    <property type="entry name" value="TonB-dependent receptor, plug domain"/>
    <property type="match status" value="1"/>
</dbReference>
<feature type="chain" id="PRO_5016351612" evidence="9">
    <location>
        <begin position="22"/>
        <end position="1086"/>
    </location>
</feature>
<dbReference type="Pfam" id="PF07715">
    <property type="entry name" value="Plug"/>
    <property type="match status" value="1"/>
</dbReference>
<dbReference type="STRING" id="1122991.GCA_000613445_02681"/>
<name>A0A318I5L2_9BACT</name>
<dbReference type="Gene3D" id="2.40.170.20">
    <property type="entry name" value="TonB-dependent receptor, beta-barrel domain"/>
    <property type="match status" value="1"/>
</dbReference>
<keyword evidence="7 8" id="KW-0998">Cell outer membrane</keyword>